<proteinExistence type="inferred from homology"/>
<evidence type="ECO:0000256" key="2">
    <source>
        <dbReference type="ARBA" id="ARBA00022670"/>
    </source>
</evidence>
<dbReference type="InterPro" id="IPR036005">
    <property type="entry name" value="Creatinase/aminopeptidase-like"/>
</dbReference>
<keyword evidence="3" id="KW-0479">Metal-binding</keyword>
<evidence type="ECO:0000313" key="6">
    <source>
        <dbReference type="EMBL" id="KKL58214.1"/>
    </source>
</evidence>
<evidence type="ECO:0000259" key="5">
    <source>
        <dbReference type="Pfam" id="PF00557"/>
    </source>
</evidence>
<evidence type="ECO:0000256" key="4">
    <source>
        <dbReference type="ARBA" id="ARBA00022801"/>
    </source>
</evidence>
<dbReference type="GO" id="GO:0046872">
    <property type="term" value="F:metal ion binding"/>
    <property type="evidence" value="ECO:0007669"/>
    <property type="project" value="UniProtKB-KW"/>
</dbReference>
<accession>A0A0F9D996</accession>
<dbReference type="Pfam" id="PF00557">
    <property type="entry name" value="Peptidase_M24"/>
    <property type="match status" value="1"/>
</dbReference>
<dbReference type="Gene3D" id="3.90.230.10">
    <property type="entry name" value="Creatinase/methionine aminopeptidase superfamily"/>
    <property type="match status" value="1"/>
</dbReference>
<gene>
    <name evidence="6" type="ORF">LCGC14_2227610</name>
</gene>
<dbReference type="HAMAP" id="MF_01974">
    <property type="entry name" value="MetAP_1"/>
    <property type="match status" value="1"/>
</dbReference>
<dbReference type="PANTHER" id="PTHR43330:SF27">
    <property type="entry name" value="METHIONINE AMINOPEPTIDASE"/>
    <property type="match status" value="1"/>
</dbReference>
<dbReference type="InterPro" id="IPR000994">
    <property type="entry name" value="Pept_M24"/>
</dbReference>
<name>A0A0F9D996_9ZZZZ</name>
<dbReference type="GO" id="GO:0005829">
    <property type="term" value="C:cytosol"/>
    <property type="evidence" value="ECO:0007669"/>
    <property type="project" value="TreeGrafter"/>
</dbReference>
<feature type="domain" description="Peptidase M24" evidence="5">
    <location>
        <begin position="13"/>
        <end position="239"/>
    </location>
</feature>
<reference evidence="6" key="1">
    <citation type="journal article" date="2015" name="Nature">
        <title>Complex archaea that bridge the gap between prokaryotes and eukaryotes.</title>
        <authorList>
            <person name="Spang A."/>
            <person name="Saw J.H."/>
            <person name="Jorgensen S.L."/>
            <person name="Zaremba-Niedzwiedzka K."/>
            <person name="Martijn J."/>
            <person name="Lind A.E."/>
            <person name="van Eijk R."/>
            <person name="Schleper C."/>
            <person name="Guy L."/>
            <person name="Ettema T.J."/>
        </authorList>
    </citation>
    <scope>NUCLEOTIDE SEQUENCE</scope>
</reference>
<dbReference type="InterPro" id="IPR002467">
    <property type="entry name" value="Pept_M24A_MAP1"/>
</dbReference>
<dbReference type="AlphaFoldDB" id="A0A0F9D996"/>
<comment type="caution">
    <text evidence="6">The sequence shown here is derived from an EMBL/GenBank/DDBJ whole genome shotgun (WGS) entry which is preliminary data.</text>
</comment>
<keyword evidence="2" id="KW-0645">Protease</keyword>
<keyword evidence="1" id="KW-0031">Aminopeptidase</keyword>
<dbReference type="GO" id="GO:0006508">
    <property type="term" value="P:proteolysis"/>
    <property type="evidence" value="ECO:0007669"/>
    <property type="project" value="UniProtKB-KW"/>
</dbReference>
<keyword evidence="4" id="KW-0378">Hydrolase</keyword>
<dbReference type="NCBIfam" id="TIGR00500">
    <property type="entry name" value="met_pdase_I"/>
    <property type="match status" value="1"/>
</dbReference>
<dbReference type="GO" id="GO:0070006">
    <property type="term" value="F:metalloaminopeptidase activity"/>
    <property type="evidence" value="ECO:0007669"/>
    <property type="project" value="InterPro"/>
</dbReference>
<dbReference type="PROSITE" id="PS00680">
    <property type="entry name" value="MAP_1"/>
    <property type="match status" value="1"/>
</dbReference>
<organism evidence="6">
    <name type="scientific">marine sediment metagenome</name>
    <dbReference type="NCBI Taxonomy" id="412755"/>
    <lineage>
        <taxon>unclassified sequences</taxon>
        <taxon>metagenomes</taxon>
        <taxon>ecological metagenomes</taxon>
    </lineage>
</organism>
<dbReference type="CDD" id="cd01086">
    <property type="entry name" value="MetAP1"/>
    <property type="match status" value="1"/>
</dbReference>
<evidence type="ECO:0000256" key="3">
    <source>
        <dbReference type="ARBA" id="ARBA00022723"/>
    </source>
</evidence>
<dbReference type="PANTHER" id="PTHR43330">
    <property type="entry name" value="METHIONINE AMINOPEPTIDASE"/>
    <property type="match status" value="1"/>
</dbReference>
<dbReference type="InterPro" id="IPR001714">
    <property type="entry name" value="Pept_M24_MAP"/>
</dbReference>
<dbReference type="EMBL" id="LAZR01029902">
    <property type="protein sequence ID" value="KKL58214.1"/>
    <property type="molecule type" value="Genomic_DNA"/>
</dbReference>
<protein>
    <recommendedName>
        <fullName evidence="5">Peptidase M24 domain-containing protein</fullName>
    </recommendedName>
</protein>
<dbReference type="SUPFAM" id="SSF55920">
    <property type="entry name" value="Creatinase/aminopeptidase"/>
    <property type="match status" value="1"/>
</dbReference>
<sequence length="249" mass="27108">MPIVLKSRDEIAVMREAGRINAEVLQMLVDCLRPGLVEKELDEIVRKEFKKRSVIPAFLGYQGYPATVCVSINEEIVHGIPGDREIVDGDIVSIDLGCVHKGFVADSAVTVAVGKVSPEGRRLIEVTRESLNRGIEAARAGVRLGYIGAAIQACAEGEGFSVVREYVGHGVGRQMHEDPQVPNYGNPDSGPVLKEGMVIAIEPMVNVGDWRTKRDSDNWTVRTLDGSLSAHFEHTIAIRDGEAEVLTLP</sequence>
<dbReference type="PRINTS" id="PR00599">
    <property type="entry name" value="MAPEPTIDASE"/>
</dbReference>
<evidence type="ECO:0000256" key="1">
    <source>
        <dbReference type="ARBA" id="ARBA00022438"/>
    </source>
</evidence>